<evidence type="ECO:0000256" key="9">
    <source>
        <dbReference type="SAM" id="Phobius"/>
    </source>
</evidence>
<keyword evidence="11" id="KW-0527">Neuropeptide</keyword>
<name>A0A481ZQH2_TRICY</name>
<dbReference type="AlphaFoldDB" id="A0A481ZQH2"/>
<dbReference type="SUPFAM" id="SSF81321">
    <property type="entry name" value="Family A G protein-coupled receptor-like"/>
    <property type="match status" value="1"/>
</dbReference>
<dbReference type="CDD" id="cd00637">
    <property type="entry name" value="7tm_classA_rhodopsin-like"/>
    <property type="match status" value="1"/>
</dbReference>
<evidence type="ECO:0000259" key="10">
    <source>
        <dbReference type="PROSITE" id="PS50262"/>
    </source>
</evidence>
<feature type="transmembrane region" description="Helical" evidence="9">
    <location>
        <begin position="136"/>
        <end position="160"/>
    </location>
</feature>
<feature type="transmembrane region" description="Helical" evidence="9">
    <location>
        <begin position="57"/>
        <end position="78"/>
    </location>
</feature>
<feature type="transmembrane region" description="Helical" evidence="9">
    <location>
        <begin position="180"/>
        <end position="205"/>
    </location>
</feature>
<keyword evidence="2" id="KW-1003">Cell membrane</keyword>
<dbReference type="PANTHER" id="PTHR22752">
    <property type="entry name" value="G PROTEIN-COUPLED RECEPTOR"/>
    <property type="match status" value="1"/>
</dbReference>
<dbReference type="EMBL" id="MH835322">
    <property type="protein sequence ID" value="QBL02608.1"/>
    <property type="molecule type" value="mRNA"/>
</dbReference>
<keyword evidence="7" id="KW-0675">Receptor</keyword>
<comment type="subcellular location">
    <subcellularLocation>
        <location evidence="1">Cell membrane</location>
        <topology evidence="1">Multi-pass membrane protein</topology>
    </subcellularLocation>
</comment>
<evidence type="ECO:0000256" key="6">
    <source>
        <dbReference type="ARBA" id="ARBA00023136"/>
    </source>
</evidence>
<protein>
    <submittedName>
        <fullName evidence="11">Neuropeptide-like GPCR</fullName>
    </submittedName>
</protein>
<organism evidence="11">
    <name type="scientific">Tripedalia cystophora</name>
    <name type="common">Mangrove box jellyfish</name>
    <dbReference type="NCBI Taxonomy" id="6141"/>
    <lineage>
        <taxon>Eukaryota</taxon>
        <taxon>Metazoa</taxon>
        <taxon>Cnidaria</taxon>
        <taxon>Cubozoa</taxon>
        <taxon>Carybdeida</taxon>
        <taxon>Tripedaliidae</taxon>
        <taxon>Tripedalia</taxon>
    </lineage>
</organism>
<dbReference type="InterPro" id="IPR017452">
    <property type="entry name" value="GPCR_Rhodpsn_7TM"/>
</dbReference>
<keyword evidence="4 9" id="KW-1133">Transmembrane helix</keyword>
<evidence type="ECO:0000256" key="3">
    <source>
        <dbReference type="ARBA" id="ARBA00022692"/>
    </source>
</evidence>
<evidence type="ECO:0000256" key="4">
    <source>
        <dbReference type="ARBA" id="ARBA00022989"/>
    </source>
</evidence>
<keyword evidence="3 9" id="KW-0812">Transmembrane</keyword>
<dbReference type="Pfam" id="PF00001">
    <property type="entry name" value="7tm_1"/>
    <property type="match status" value="1"/>
</dbReference>
<dbReference type="GO" id="GO:0007218">
    <property type="term" value="P:neuropeptide signaling pathway"/>
    <property type="evidence" value="ECO:0007669"/>
    <property type="project" value="UniProtKB-KW"/>
</dbReference>
<reference evidence="11" key="2">
    <citation type="journal article" date="2019" name="BMC Genomics">
        <title>De novo transcriptome assembly of the cubomedusa Tripedalia cystophora, including the analysis of a set of genes involved in peptidergic neurotransmission.</title>
        <authorList>
            <person name="Nielsen S.K."/>
            <person name="Koch T.L."/>
            <person name="Hauser F."/>
            <person name="Garm A."/>
            <person name="Grimmelikhuijzen C.J."/>
        </authorList>
    </citation>
    <scope>NUCLEOTIDE SEQUENCE</scope>
</reference>
<keyword evidence="8" id="KW-0807">Transducer</keyword>
<dbReference type="GO" id="GO:0004930">
    <property type="term" value="F:G protein-coupled receptor activity"/>
    <property type="evidence" value="ECO:0007669"/>
    <property type="project" value="UniProtKB-KW"/>
</dbReference>
<keyword evidence="5" id="KW-0297">G-protein coupled receptor</keyword>
<reference evidence="11" key="1">
    <citation type="submission" date="2018-09" db="EMBL/GenBank/DDBJ databases">
        <authorList>
            <person name="Nielsen S.K.D."/>
            <person name="Koch T.L."/>
            <person name="Hauser F."/>
            <person name="Garm A."/>
            <person name="Grimmelikhuijzen C.J.P."/>
        </authorList>
    </citation>
    <scope>NUCLEOTIDE SEQUENCE</scope>
</reference>
<feature type="transmembrane region" description="Helical" evidence="9">
    <location>
        <begin position="274"/>
        <end position="293"/>
    </location>
</feature>
<feature type="transmembrane region" description="Helical" evidence="9">
    <location>
        <begin position="233"/>
        <end position="254"/>
    </location>
</feature>
<dbReference type="GO" id="GO:0005886">
    <property type="term" value="C:plasma membrane"/>
    <property type="evidence" value="ECO:0007669"/>
    <property type="project" value="UniProtKB-SubCell"/>
</dbReference>
<dbReference type="Gene3D" id="1.20.1070.10">
    <property type="entry name" value="Rhodopsin 7-helix transmembrane proteins"/>
    <property type="match status" value="1"/>
</dbReference>
<keyword evidence="6 9" id="KW-0472">Membrane</keyword>
<evidence type="ECO:0000256" key="2">
    <source>
        <dbReference type="ARBA" id="ARBA00022475"/>
    </source>
</evidence>
<feature type="transmembrane region" description="Helical" evidence="9">
    <location>
        <begin position="98"/>
        <end position="116"/>
    </location>
</feature>
<dbReference type="PROSITE" id="PS50262">
    <property type="entry name" value="G_PROTEIN_RECEP_F1_2"/>
    <property type="match status" value="1"/>
</dbReference>
<accession>A0A481ZQH2</accession>
<dbReference type="InterPro" id="IPR000276">
    <property type="entry name" value="GPCR_Rhodpsn"/>
</dbReference>
<dbReference type="PRINTS" id="PR00237">
    <property type="entry name" value="GPCRRHODOPSN"/>
</dbReference>
<sequence>MLQVHNTSKYISPYKHEETVVLSVSLVFIILLSFLGNSVIILTLYKNNKLWISTNILIGNLSFSSLGVSVLVMPFSLYSSLAEEWTFKEGIVCNLTGFSASLLLLVTIFTHTAVSIDKYYGVVKPLSRAFTPQRTWVIVAVIWSVSAAMSLGPLIGVAKFEYNPTTLICGVGFPTTPSEHLYLALLSIIGFVIPTNIMMFVYVRVYMAVRQQAKRLLAHAIVNHEVLQLQKRLILTVFLSWMCFIICWTPFFLLTVLAELLKDRSKLPHALGVAAYWSGYSNSLMYPIIICAMSKRFREGFVVLWRLIVRVPLLVLQACRRNPLRSGKGQIHKGCVAINDFPIKVIEKGNPVLQSQPIALSSWA</sequence>
<feature type="transmembrane region" description="Helical" evidence="9">
    <location>
        <begin position="20"/>
        <end position="45"/>
    </location>
</feature>
<evidence type="ECO:0000313" key="11">
    <source>
        <dbReference type="EMBL" id="QBL02608.1"/>
    </source>
</evidence>
<evidence type="ECO:0000256" key="8">
    <source>
        <dbReference type="ARBA" id="ARBA00023224"/>
    </source>
</evidence>
<feature type="domain" description="G-protein coupled receptors family 1 profile" evidence="10">
    <location>
        <begin position="36"/>
        <end position="290"/>
    </location>
</feature>
<proteinExistence type="evidence at transcript level"/>
<evidence type="ECO:0000256" key="5">
    <source>
        <dbReference type="ARBA" id="ARBA00023040"/>
    </source>
</evidence>
<evidence type="ECO:0000256" key="7">
    <source>
        <dbReference type="ARBA" id="ARBA00023170"/>
    </source>
</evidence>
<evidence type="ECO:0000256" key="1">
    <source>
        <dbReference type="ARBA" id="ARBA00004651"/>
    </source>
</evidence>